<keyword evidence="3 6" id="KW-1133">Transmembrane helix</keyword>
<dbReference type="Gene3D" id="3.30.750.24">
    <property type="entry name" value="STAS domain"/>
    <property type="match status" value="1"/>
</dbReference>
<dbReference type="AlphaFoldDB" id="A0AAV5SPH9"/>
<dbReference type="PROSITE" id="PS50801">
    <property type="entry name" value="STAS"/>
    <property type="match status" value="1"/>
</dbReference>
<proteinExistence type="predicted"/>
<feature type="transmembrane region" description="Helical" evidence="6">
    <location>
        <begin position="312"/>
        <end position="333"/>
    </location>
</feature>
<evidence type="ECO:0000256" key="1">
    <source>
        <dbReference type="ARBA" id="ARBA00004141"/>
    </source>
</evidence>
<feature type="transmembrane region" description="Helical" evidence="6">
    <location>
        <begin position="434"/>
        <end position="454"/>
    </location>
</feature>
<dbReference type="CDD" id="cd07042">
    <property type="entry name" value="STAS_SulP_like_sulfate_transporter"/>
    <property type="match status" value="1"/>
</dbReference>
<dbReference type="EMBL" id="BTSX01000002">
    <property type="protein sequence ID" value="GMS84920.1"/>
    <property type="molecule type" value="Genomic_DNA"/>
</dbReference>
<feature type="transmembrane region" description="Helical" evidence="6">
    <location>
        <begin position="180"/>
        <end position="196"/>
    </location>
</feature>
<evidence type="ECO:0000259" key="7">
    <source>
        <dbReference type="PROSITE" id="PS50801"/>
    </source>
</evidence>
<feature type="compositionally biased region" description="Basic and acidic residues" evidence="5">
    <location>
        <begin position="799"/>
        <end position="815"/>
    </location>
</feature>
<keyword evidence="2 6" id="KW-0812">Transmembrane</keyword>
<feature type="transmembrane region" description="Helical" evidence="6">
    <location>
        <begin position="475"/>
        <end position="493"/>
    </location>
</feature>
<dbReference type="SUPFAM" id="SSF52091">
    <property type="entry name" value="SpoIIaa-like"/>
    <property type="match status" value="1"/>
</dbReference>
<sequence>MNKNVVQSNPLSKTGGTLPLSSKEVTATPFSLAEDRTQPCSPKGVENELSKPTLYVEANKSQYVEKVVMDQEKFDKRFGYRRINISLGRKMYYHFNKIRRWGKYEWLDFTRDCIPILRWLPEYRREWLCTDIFGGLMVSILSVPQGLAYGYLAGVPAIHGLYTSIYLSFLYVVFGSSKHAAPGAFAIIAMMVGTVVEDVLTVHDVVPEKEIPGFCCSPKGGGGNNTGEALDVVMSVTMLVGVWQIIFGLLNAGILAVWLSEYLVKGLMGGAAIHVVTSQIKSMTGLKNLPGTSEPFGLITFYSCLIKQVTHINLPVLIISTVSVAFLLISAYVFDPILKKWCSKFKFPMELLLVVYGTVGMKLLDNTRWTLAEKVPVVGEVPFGLYSPRIPSMKHITSMLGHSMSIAIISFAIHIALAKLIAKQMQYQVNSNQEWFALGAMHFVSSFFGCFAGGSSLGRSLMQVKFGTHSQISTLVAAFMLVIVVFGASKLIVTLPNAVLAAIVVIALKDLILTIFRSIRLINISVVDFLIYYITFFAVIIVNVNFGLIIGIAFALMTVVFRSQWPESTCVGRIPGTSDFKGFGQYRKVEEINGMRVFRFDAPIYFGNAELFLRALYQAVGVDPVEMHHDITNRELSNKKSGTAKEEKEKGADEEKLLKEDEEVETMQLTHVIVDCSAIPYVDLMGKDAMVQASQEFAKVEITVFFSHCKVGVRQFLENTDFHKKVPKSRLFVKISDAVDQAVKEQTVEPESERRPHPFTSEKKQQPLKEEETQREDPTPELKSKAPSTAVMILPDAKTAIDKSFMKDERKKPSVVEKTATDGSVGKPKKDISPKKKEKKDNNKKKEITVLVKKSEDPAPPVLKRNTKRSAANVETGKAKKKNEPEKEKEKEKIENPLVQSVKPVIMVEQDAELPTEATQPIQDK</sequence>
<feature type="transmembrane region" description="Helical" evidence="6">
    <location>
        <begin position="127"/>
        <end position="143"/>
    </location>
</feature>
<evidence type="ECO:0000256" key="4">
    <source>
        <dbReference type="ARBA" id="ARBA00023136"/>
    </source>
</evidence>
<keyword evidence="4 6" id="KW-0472">Membrane</keyword>
<evidence type="ECO:0000256" key="5">
    <source>
        <dbReference type="SAM" id="MobiDB-lite"/>
    </source>
</evidence>
<feature type="compositionally biased region" description="Basic and acidic residues" evidence="5">
    <location>
        <begin position="828"/>
        <end position="857"/>
    </location>
</feature>
<dbReference type="InterPro" id="IPR036513">
    <property type="entry name" value="STAS_dom_sf"/>
</dbReference>
<dbReference type="InterPro" id="IPR002645">
    <property type="entry name" value="STAS_dom"/>
</dbReference>
<feature type="region of interest" description="Disordered" evidence="5">
    <location>
        <begin position="1"/>
        <end position="22"/>
    </location>
</feature>
<organism evidence="8 9">
    <name type="scientific">Pristionchus entomophagus</name>
    <dbReference type="NCBI Taxonomy" id="358040"/>
    <lineage>
        <taxon>Eukaryota</taxon>
        <taxon>Metazoa</taxon>
        <taxon>Ecdysozoa</taxon>
        <taxon>Nematoda</taxon>
        <taxon>Chromadorea</taxon>
        <taxon>Rhabditida</taxon>
        <taxon>Rhabditina</taxon>
        <taxon>Diplogasteromorpha</taxon>
        <taxon>Diplogasteroidea</taxon>
        <taxon>Neodiplogasteridae</taxon>
        <taxon>Pristionchus</taxon>
    </lineage>
</organism>
<dbReference type="InterPro" id="IPR001902">
    <property type="entry name" value="SLC26A/SulP_fam"/>
</dbReference>
<dbReference type="GO" id="GO:0016020">
    <property type="term" value="C:membrane"/>
    <property type="evidence" value="ECO:0007669"/>
    <property type="project" value="UniProtKB-SubCell"/>
</dbReference>
<dbReference type="NCBIfam" id="TIGR00815">
    <property type="entry name" value="sulP"/>
    <property type="match status" value="1"/>
</dbReference>
<reference evidence="8" key="1">
    <citation type="submission" date="2023-10" db="EMBL/GenBank/DDBJ databases">
        <title>Genome assembly of Pristionchus species.</title>
        <authorList>
            <person name="Yoshida K."/>
            <person name="Sommer R.J."/>
        </authorList>
    </citation>
    <scope>NUCLEOTIDE SEQUENCE</scope>
    <source>
        <strain evidence="8">RS0144</strain>
    </source>
</reference>
<name>A0AAV5SPH9_9BILA</name>
<evidence type="ECO:0000313" key="8">
    <source>
        <dbReference type="EMBL" id="GMS84920.1"/>
    </source>
</evidence>
<feature type="region of interest" description="Disordered" evidence="5">
    <location>
        <begin position="633"/>
        <end position="654"/>
    </location>
</feature>
<keyword evidence="9" id="KW-1185">Reference proteome</keyword>
<accession>A0AAV5SPH9</accession>
<dbReference type="InterPro" id="IPR011547">
    <property type="entry name" value="SLC26A/SulP_dom"/>
</dbReference>
<dbReference type="Pfam" id="PF01740">
    <property type="entry name" value="STAS"/>
    <property type="match status" value="1"/>
</dbReference>
<evidence type="ECO:0000256" key="2">
    <source>
        <dbReference type="ARBA" id="ARBA00022692"/>
    </source>
</evidence>
<feature type="transmembrane region" description="Helical" evidence="6">
    <location>
        <begin position="399"/>
        <end position="422"/>
    </location>
</feature>
<evidence type="ECO:0000313" key="9">
    <source>
        <dbReference type="Proteomes" id="UP001432027"/>
    </source>
</evidence>
<comment type="caution">
    <text evidence="8">The sequence shown here is derived from an EMBL/GenBank/DDBJ whole genome shotgun (WGS) entry which is preliminary data.</text>
</comment>
<feature type="transmembrane region" description="Helical" evidence="6">
    <location>
        <begin position="232"/>
        <end position="259"/>
    </location>
</feature>
<dbReference type="PANTHER" id="PTHR11814">
    <property type="entry name" value="SULFATE TRANSPORTER"/>
    <property type="match status" value="1"/>
</dbReference>
<feature type="compositionally biased region" description="Basic and acidic residues" evidence="5">
    <location>
        <begin position="882"/>
        <end position="895"/>
    </location>
</feature>
<feature type="transmembrane region" description="Helical" evidence="6">
    <location>
        <begin position="149"/>
        <end position="173"/>
    </location>
</feature>
<feature type="compositionally biased region" description="Basic and acidic residues" evidence="5">
    <location>
        <begin position="744"/>
        <end position="784"/>
    </location>
</feature>
<comment type="subcellular location">
    <subcellularLocation>
        <location evidence="1">Membrane</location>
        <topology evidence="1">Multi-pass membrane protein</topology>
    </subcellularLocation>
</comment>
<gene>
    <name evidence="8" type="ORF">PENTCL1PPCAC_7095</name>
</gene>
<protein>
    <recommendedName>
        <fullName evidence="7">STAS domain-containing protein</fullName>
    </recommendedName>
</protein>
<dbReference type="Proteomes" id="UP001432027">
    <property type="component" value="Unassembled WGS sequence"/>
</dbReference>
<feature type="domain" description="STAS" evidence="7">
    <location>
        <begin position="585"/>
        <end position="742"/>
    </location>
</feature>
<dbReference type="Pfam" id="PF00916">
    <property type="entry name" value="Sulfate_transp"/>
    <property type="match status" value="1"/>
</dbReference>
<feature type="transmembrane region" description="Helical" evidence="6">
    <location>
        <begin position="531"/>
        <end position="561"/>
    </location>
</feature>
<evidence type="ECO:0000256" key="3">
    <source>
        <dbReference type="ARBA" id="ARBA00022989"/>
    </source>
</evidence>
<evidence type="ECO:0000256" key="6">
    <source>
        <dbReference type="SAM" id="Phobius"/>
    </source>
</evidence>
<feature type="region of interest" description="Disordered" evidence="5">
    <location>
        <begin position="744"/>
        <end position="897"/>
    </location>
</feature>
<dbReference type="GO" id="GO:0055085">
    <property type="term" value="P:transmembrane transport"/>
    <property type="evidence" value="ECO:0007669"/>
    <property type="project" value="InterPro"/>
</dbReference>